<keyword evidence="4" id="KW-0564">Palmitate</keyword>
<dbReference type="PROSITE" id="PS51257">
    <property type="entry name" value="PROKAR_LIPOPROTEIN"/>
    <property type="match status" value="1"/>
</dbReference>
<evidence type="ECO:0000256" key="2">
    <source>
        <dbReference type="ARBA" id="ARBA00022729"/>
    </source>
</evidence>
<keyword evidence="5" id="KW-0449">Lipoprotein</keyword>
<sequence>MKKRIATALATVMLGGVVVGCTAGKDQPAGDAKAPEGSSKKPITFSWLVYDRTEGKVRQDWEIFKEIEAKTGVKLDFQVVSQEGLNEKRQIMIATNSVTDFIQVTAQEGRENGPEKVFLNLKDYLDKAPNLKKFYDSFPEAKALATGADGGLYTVPVLEGDAEGKGFNFVWLVRKDLTSKVGLKDPTTPDEFYQYLKALKEKYPDTYPFSPQTMVGEVGLYTVMGSMFTGIQGFFNLNPLDDKYAFAPYQKGYKDAIVFMNKLYAEKLLDPEYPFLTGTQWDERIMKGKALVSYYWKANLPTLTDSAKKAGAPADYELDVITPFAAPGIKPYQFSRALVGATGRAISAKVKDKDRAVQFLDYLLSEEGTNYLSLGIQGKSYTLDNGKPVYMKEFGETPYVPLRRDFGVWYDNITLNNAISRDAWERGMNEKSKAINTKYAPYVIPAPKAIVKTKEELELEKSKLSNLNKFLEQRLTEFVTGKTPINDTTYNQFIEQAKKLGSDDLLAMYNTSYKRTYGK</sequence>
<accession>A0A5C4TGH7</accession>
<dbReference type="RefSeq" id="WP_139600896.1">
    <property type="nucleotide sequence ID" value="NZ_VDCQ01000004.1"/>
</dbReference>
<evidence type="ECO:0000256" key="5">
    <source>
        <dbReference type="ARBA" id="ARBA00023288"/>
    </source>
</evidence>
<dbReference type="OrthoDB" id="9787283at2"/>
<dbReference type="EMBL" id="VDCQ01000004">
    <property type="protein sequence ID" value="TNJ67610.1"/>
    <property type="molecule type" value="Genomic_DNA"/>
</dbReference>
<dbReference type="PANTHER" id="PTHR43649">
    <property type="entry name" value="ARABINOSE-BINDING PROTEIN-RELATED"/>
    <property type="match status" value="1"/>
</dbReference>
<dbReference type="Gene3D" id="3.40.190.10">
    <property type="entry name" value="Periplasmic binding protein-like II"/>
    <property type="match status" value="2"/>
</dbReference>
<organism evidence="6 7">
    <name type="scientific">Paenibacillus hemerocallicola</name>
    <dbReference type="NCBI Taxonomy" id="1172614"/>
    <lineage>
        <taxon>Bacteria</taxon>
        <taxon>Bacillati</taxon>
        <taxon>Bacillota</taxon>
        <taxon>Bacilli</taxon>
        <taxon>Bacillales</taxon>
        <taxon>Paenibacillaceae</taxon>
        <taxon>Paenibacillus</taxon>
    </lineage>
</organism>
<keyword evidence="1" id="KW-1003">Cell membrane</keyword>
<evidence type="ECO:0000313" key="6">
    <source>
        <dbReference type="EMBL" id="TNJ67610.1"/>
    </source>
</evidence>
<evidence type="ECO:0000256" key="3">
    <source>
        <dbReference type="ARBA" id="ARBA00023136"/>
    </source>
</evidence>
<protein>
    <submittedName>
        <fullName evidence="6">Extracellular solute-binding protein</fullName>
    </submittedName>
</protein>
<keyword evidence="7" id="KW-1185">Reference proteome</keyword>
<dbReference type="SUPFAM" id="SSF53850">
    <property type="entry name" value="Periplasmic binding protein-like II"/>
    <property type="match status" value="1"/>
</dbReference>
<evidence type="ECO:0000256" key="4">
    <source>
        <dbReference type="ARBA" id="ARBA00023139"/>
    </source>
</evidence>
<keyword evidence="2" id="KW-0732">Signal</keyword>
<proteinExistence type="predicted"/>
<gene>
    <name evidence="6" type="ORF">FE784_04300</name>
</gene>
<dbReference type="Pfam" id="PF01547">
    <property type="entry name" value="SBP_bac_1"/>
    <property type="match status" value="1"/>
</dbReference>
<keyword evidence="3" id="KW-0472">Membrane</keyword>
<comment type="caution">
    <text evidence="6">The sequence shown here is derived from an EMBL/GenBank/DDBJ whole genome shotgun (WGS) entry which is preliminary data.</text>
</comment>
<dbReference type="PANTHER" id="PTHR43649:SF33">
    <property type="entry name" value="POLYGALACTURONAN_RHAMNOGALACTURONAN-BINDING PROTEIN YTCQ"/>
    <property type="match status" value="1"/>
</dbReference>
<dbReference type="InterPro" id="IPR050490">
    <property type="entry name" value="Bact_solute-bd_prot1"/>
</dbReference>
<reference evidence="6 7" key="1">
    <citation type="submission" date="2019-05" db="EMBL/GenBank/DDBJ databases">
        <title>We sequenced the genome of Paenibacillus hemerocallicola KCTC 33185 for further insight into its adaptation and study the phylogeny of Paenibacillus.</title>
        <authorList>
            <person name="Narsing Rao M.P."/>
        </authorList>
    </citation>
    <scope>NUCLEOTIDE SEQUENCE [LARGE SCALE GENOMIC DNA]</scope>
    <source>
        <strain evidence="6 7">KCTC 33185</strain>
    </source>
</reference>
<dbReference type="Proteomes" id="UP000307943">
    <property type="component" value="Unassembled WGS sequence"/>
</dbReference>
<dbReference type="AlphaFoldDB" id="A0A5C4TGH7"/>
<evidence type="ECO:0000313" key="7">
    <source>
        <dbReference type="Proteomes" id="UP000307943"/>
    </source>
</evidence>
<evidence type="ECO:0000256" key="1">
    <source>
        <dbReference type="ARBA" id="ARBA00022475"/>
    </source>
</evidence>
<dbReference type="InterPro" id="IPR006059">
    <property type="entry name" value="SBP"/>
</dbReference>
<name>A0A5C4TGH7_9BACL</name>